<proteinExistence type="predicted"/>
<organism evidence="1 2">
    <name type="scientific">Gymnopilus dilepis</name>
    <dbReference type="NCBI Taxonomy" id="231916"/>
    <lineage>
        <taxon>Eukaryota</taxon>
        <taxon>Fungi</taxon>
        <taxon>Dikarya</taxon>
        <taxon>Basidiomycota</taxon>
        <taxon>Agaricomycotina</taxon>
        <taxon>Agaricomycetes</taxon>
        <taxon>Agaricomycetidae</taxon>
        <taxon>Agaricales</taxon>
        <taxon>Agaricineae</taxon>
        <taxon>Hymenogastraceae</taxon>
        <taxon>Gymnopilus</taxon>
    </lineage>
</organism>
<dbReference type="InParanoid" id="A0A409W3M1"/>
<dbReference type="InterPro" id="IPR042099">
    <property type="entry name" value="ANL_N_sf"/>
</dbReference>
<evidence type="ECO:0000313" key="1">
    <source>
        <dbReference type="EMBL" id="PPQ73076.1"/>
    </source>
</evidence>
<keyword evidence="2" id="KW-1185">Reference proteome</keyword>
<dbReference type="OrthoDB" id="429813at2759"/>
<name>A0A409W3M1_9AGAR</name>
<accession>A0A409W3M1</accession>
<evidence type="ECO:0000313" key="2">
    <source>
        <dbReference type="Proteomes" id="UP000284706"/>
    </source>
</evidence>
<evidence type="ECO:0008006" key="3">
    <source>
        <dbReference type="Google" id="ProtNLM"/>
    </source>
</evidence>
<sequence length="627" mass="70508">MFGPVSISNDHFNPPPKELPVEFVFDFHLKYNQKYPVVVFPVNDNEASLGSYTYQEFVPAIHRFGWRISSAINLQLSAEKSSASPVVAILLRAVVYRYDAAVFKTEFLLDAMTSLIVIAGVMRAGIIPFPISPLIAQLLKNTRPKGVIFDERTRVLAEGALEEFTKSEKETPVMFEVPPLSSLFPGHNVYDALPTFKRLPESVSVICHSSSSSSLYPKVVHWSSSLLTHHGGHQAFPVRNLSGQVLGAFGLEVFHSMGMVVFFVTLRQGLILGIMNPTERSSILPADPNKIFRSFELTKPHLFLTNPRALEVWNLYDILTSIMNPCIESFLKIFGGRFLSKSVGDKYVMEGVKLRAGYVASLDPFLRFGQDRNRPDSSVTPRESTPIACILIAKSFPDFQGLDWEYWTVYPRPDVKFIPRDDGLFELIVTAPDKTTPLPLTNTTLSGEPACNSGDILMAHPTKPHTYKMFGRSSDQIMLATGEVVSQAYFGIQSRSDEFLEETELSKHPLVSSVVMFGHTRPTVGLIIEPSVSGRELATTKELFVDHLWSDVSWRRIQLFHLKRPIINTFNQSSPSHMKISRKMVVMANPEKPISMSPKGLPRRPVVWHDYDDEISALYKREIRSML</sequence>
<dbReference type="EMBL" id="NHYE01005424">
    <property type="protein sequence ID" value="PPQ73076.1"/>
    <property type="molecule type" value="Genomic_DNA"/>
</dbReference>
<comment type="caution">
    <text evidence="1">The sequence shown here is derived from an EMBL/GenBank/DDBJ whole genome shotgun (WGS) entry which is preliminary data.</text>
</comment>
<gene>
    <name evidence="1" type="ORF">CVT26_014642</name>
</gene>
<dbReference type="Gene3D" id="3.40.50.12780">
    <property type="entry name" value="N-terminal domain of ligase-like"/>
    <property type="match status" value="1"/>
</dbReference>
<dbReference type="Proteomes" id="UP000284706">
    <property type="component" value="Unassembled WGS sequence"/>
</dbReference>
<dbReference type="Pfam" id="PF23562">
    <property type="entry name" value="AMP-binding_C_3"/>
    <property type="match status" value="1"/>
</dbReference>
<protein>
    <recommendedName>
        <fullName evidence="3">AMP-dependent synthetase/ligase domain-containing protein</fullName>
    </recommendedName>
</protein>
<dbReference type="SUPFAM" id="SSF56801">
    <property type="entry name" value="Acetyl-CoA synthetase-like"/>
    <property type="match status" value="1"/>
</dbReference>
<reference evidence="1 2" key="1">
    <citation type="journal article" date="2018" name="Evol. Lett.">
        <title>Horizontal gene cluster transfer increased hallucinogenic mushroom diversity.</title>
        <authorList>
            <person name="Reynolds H.T."/>
            <person name="Vijayakumar V."/>
            <person name="Gluck-Thaler E."/>
            <person name="Korotkin H.B."/>
            <person name="Matheny P.B."/>
            <person name="Slot J.C."/>
        </authorList>
    </citation>
    <scope>NUCLEOTIDE SEQUENCE [LARGE SCALE GENOMIC DNA]</scope>
    <source>
        <strain evidence="1 2">SRW20</strain>
    </source>
</reference>
<dbReference type="AlphaFoldDB" id="A0A409W3M1"/>